<feature type="compositionally biased region" description="Polar residues" evidence="1">
    <location>
        <begin position="325"/>
        <end position="342"/>
    </location>
</feature>
<feature type="region of interest" description="Disordered" evidence="1">
    <location>
        <begin position="243"/>
        <end position="284"/>
    </location>
</feature>
<organism evidence="2 3">
    <name type="scientific">Olpidium bornovanus</name>
    <dbReference type="NCBI Taxonomy" id="278681"/>
    <lineage>
        <taxon>Eukaryota</taxon>
        <taxon>Fungi</taxon>
        <taxon>Fungi incertae sedis</taxon>
        <taxon>Olpidiomycota</taxon>
        <taxon>Olpidiomycotina</taxon>
        <taxon>Olpidiomycetes</taxon>
        <taxon>Olpidiales</taxon>
        <taxon>Olpidiaceae</taxon>
        <taxon>Olpidium</taxon>
    </lineage>
</organism>
<dbReference type="Gene3D" id="3.30.70.1230">
    <property type="entry name" value="Nucleotide cyclase"/>
    <property type="match status" value="1"/>
</dbReference>
<reference evidence="2 3" key="1">
    <citation type="journal article" name="Sci. Rep.">
        <title>Genome-scale phylogenetic analyses confirm Olpidium as the closest living zoosporic fungus to the non-flagellated, terrestrial fungi.</title>
        <authorList>
            <person name="Chang Y."/>
            <person name="Rochon D."/>
            <person name="Sekimoto S."/>
            <person name="Wang Y."/>
            <person name="Chovatia M."/>
            <person name="Sandor L."/>
            <person name="Salamov A."/>
            <person name="Grigoriev I.V."/>
            <person name="Stajich J.E."/>
            <person name="Spatafora J.W."/>
        </authorList>
    </citation>
    <scope>NUCLEOTIDE SEQUENCE [LARGE SCALE GENOMIC DNA]</scope>
    <source>
        <strain evidence="2">S191</strain>
    </source>
</reference>
<dbReference type="SUPFAM" id="SSF55073">
    <property type="entry name" value="Nucleotide cyclase"/>
    <property type="match status" value="1"/>
</dbReference>
<protein>
    <recommendedName>
        <fullName evidence="4">Guanylate cyclase domain-containing protein</fullName>
    </recommendedName>
</protein>
<dbReference type="PANTHER" id="PTHR47455:SF1">
    <property type="entry name" value="GUANYLATE CYCLASE DOMAIN-CONTAINING PROTEIN"/>
    <property type="match status" value="1"/>
</dbReference>
<dbReference type="InterPro" id="IPR027417">
    <property type="entry name" value="P-loop_NTPase"/>
</dbReference>
<dbReference type="Gene3D" id="3.40.50.300">
    <property type="entry name" value="P-loop containing nucleotide triphosphate hydrolases"/>
    <property type="match status" value="1"/>
</dbReference>
<feature type="region of interest" description="Disordered" evidence="1">
    <location>
        <begin position="325"/>
        <end position="348"/>
    </location>
</feature>
<evidence type="ECO:0000256" key="1">
    <source>
        <dbReference type="SAM" id="MobiDB-lite"/>
    </source>
</evidence>
<dbReference type="InterPro" id="IPR029787">
    <property type="entry name" value="Nucleotide_cyclase"/>
</dbReference>
<feature type="non-terminal residue" evidence="2">
    <location>
        <position position="378"/>
    </location>
</feature>
<keyword evidence="3" id="KW-1185">Reference proteome</keyword>
<evidence type="ECO:0000313" key="2">
    <source>
        <dbReference type="EMBL" id="KAG5463150.1"/>
    </source>
</evidence>
<accession>A0A8H8A1B9</accession>
<dbReference type="AlphaFoldDB" id="A0A8H8A1B9"/>
<dbReference type="EMBL" id="JAEFCI010001069">
    <property type="protein sequence ID" value="KAG5463150.1"/>
    <property type="molecule type" value="Genomic_DNA"/>
</dbReference>
<dbReference type="OrthoDB" id="2158101at2759"/>
<comment type="caution">
    <text evidence="2">The sequence shown here is derived from an EMBL/GenBank/DDBJ whole genome shotgun (WGS) entry which is preliminary data.</text>
</comment>
<sequence length="378" mass="41188">QTILAFFGLPPWKSANDAAAALAFCWDLRRTIADENLPPAAIGVASGHVFYTIIGYDQSAETQSRTFVTCLGDAVNVSARLMCLSSEHEDQCSILLDEASYIRVKNLRIFAFEDMGLKVLKGKPDPVPLWRLQNMYAKQLTNSTFNGTMIGYPAERQEAMQAIDAWFNRKERRTLIVEGPSGSGKSHFTEFVANELAERGAVIAGAQATEPELHTSGFVFYSIMPTIIRMLAMHAEVMDTTAAEEPAAAPLKSDKTSPLRAKRCSTPVASTLSIPQPDRNRRSSVGRIRASIPQLNSDAVVEYPFATLGGRRFSIRTSPRFAAGASNSSLVDASRTSVSSDAQPDDQKSAEIRKAFAVARADEKLMPLINAVLPTPTL</sequence>
<gene>
    <name evidence="2" type="ORF">BJ554DRAFT_1473</name>
</gene>
<feature type="non-terminal residue" evidence="2">
    <location>
        <position position="1"/>
    </location>
</feature>
<dbReference type="SUPFAM" id="SSF52540">
    <property type="entry name" value="P-loop containing nucleoside triphosphate hydrolases"/>
    <property type="match status" value="1"/>
</dbReference>
<evidence type="ECO:0000313" key="3">
    <source>
        <dbReference type="Proteomes" id="UP000673691"/>
    </source>
</evidence>
<name>A0A8H8A1B9_9FUNG</name>
<proteinExistence type="predicted"/>
<dbReference type="PANTHER" id="PTHR47455">
    <property type="entry name" value="ADENYLYL CYCLASE BETA"/>
    <property type="match status" value="1"/>
</dbReference>
<dbReference type="Proteomes" id="UP000673691">
    <property type="component" value="Unassembled WGS sequence"/>
</dbReference>
<evidence type="ECO:0008006" key="4">
    <source>
        <dbReference type="Google" id="ProtNLM"/>
    </source>
</evidence>